<name>A0AA37U735_9BACL</name>
<organism evidence="1 2">
    <name type="scientific">Alicyclobacillus hesperidum</name>
    <dbReference type="NCBI Taxonomy" id="89784"/>
    <lineage>
        <taxon>Bacteria</taxon>
        <taxon>Bacillati</taxon>
        <taxon>Bacillota</taxon>
        <taxon>Bacilli</taxon>
        <taxon>Bacillales</taxon>
        <taxon>Alicyclobacillaceae</taxon>
        <taxon>Alicyclobacillus</taxon>
    </lineage>
</organism>
<sequence length="51" mass="5733">MKKSLETTINFHFYDDVSILPSQAKQVNLVATLVLRYLQSHKEAVANAEVA</sequence>
<protein>
    <submittedName>
        <fullName evidence="1">Uncharacterized protein</fullName>
    </submittedName>
</protein>
<reference evidence="1" key="1">
    <citation type="submission" date="2023-02" db="EMBL/GenBank/DDBJ databases">
        <title>Proposal of a novel subspecies: Alicyclobacillus hesperidum subspecies aegle.</title>
        <authorList>
            <person name="Goto K."/>
            <person name="Fujii T."/>
            <person name="Yasui K."/>
            <person name="Mochida K."/>
            <person name="Kato-Tanaka Y."/>
            <person name="Morohoshi S."/>
            <person name="An S.Y."/>
            <person name="Kasai H."/>
            <person name="Yokota A."/>
        </authorList>
    </citation>
    <scope>NUCLEOTIDE SEQUENCE</scope>
    <source>
        <strain evidence="1">DSM 12766</strain>
    </source>
</reference>
<proteinExistence type="predicted"/>
<accession>A0AA37U735</accession>
<gene>
    <name evidence="1" type="ORF">Heshes_25830</name>
</gene>
<evidence type="ECO:0000313" key="1">
    <source>
        <dbReference type="EMBL" id="GLV14899.1"/>
    </source>
</evidence>
<dbReference type="EMBL" id="BSRA01000018">
    <property type="protein sequence ID" value="GLV14899.1"/>
    <property type="molecule type" value="Genomic_DNA"/>
</dbReference>
<dbReference type="Proteomes" id="UP001157137">
    <property type="component" value="Unassembled WGS sequence"/>
</dbReference>
<comment type="caution">
    <text evidence="1">The sequence shown here is derived from an EMBL/GenBank/DDBJ whole genome shotgun (WGS) entry which is preliminary data.</text>
</comment>
<dbReference type="AlphaFoldDB" id="A0AA37U735"/>
<dbReference type="RefSeq" id="WP_284228052.1">
    <property type="nucleotide sequence ID" value="NZ_BSRA01000018.1"/>
</dbReference>
<evidence type="ECO:0000313" key="2">
    <source>
        <dbReference type="Proteomes" id="UP001157137"/>
    </source>
</evidence>